<dbReference type="AlphaFoldDB" id="A0AAD6DAF5"/>
<protein>
    <submittedName>
        <fullName evidence="2">Uncharacterized protein</fullName>
    </submittedName>
</protein>
<sequence>MAYFQNLRSFFKAAARRFSQSGHTEPPHSAENARKATQPNKDSTFQQEQDDSDDDPYAALSEIAAPEPVERLSEAELARHPSLEQGYENSRDDYYGALSEVAAPEPVERLTEEEMARHPSLEQRLSRISHH</sequence>
<proteinExistence type="predicted"/>
<name>A0AAD6DAF5_9EURO</name>
<evidence type="ECO:0000313" key="3">
    <source>
        <dbReference type="Proteomes" id="UP001216150"/>
    </source>
</evidence>
<gene>
    <name evidence="2" type="ORF">N7450_011703</name>
</gene>
<comment type="caution">
    <text evidence="2">The sequence shown here is derived from an EMBL/GenBank/DDBJ whole genome shotgun (WGS) entry which is preliminary data.</text>
</comment>
<feature type="region of interest" description="Disordered" evidence="1">
    <location>
        <begin position="17"/>
        <end position="131"/>
    </location>
</feature>
<accession>A0AAD6DAF5</accession>
<dbReference type="Proteomes" id="UP001216150">
    <property type="component" value="Unassembled WGS sequence"/>
</dbReference>
<feature type="compositionally biased region" description="Polar residues" evidence="1">
    <location>
        <begin position="35"/>
        <end position="47"/>
    </location>
</feature>
<feature type="compositionally biased region" description="Basic and acidic residues" evidence="1">
    <location>
        <begin position="68"/>
        <end position="82"/>
    </location>
</feature>
<feature type="compositionally biased region" description="Basic and acidic residues" evidence="1">
    <location>
        <begin position="25"/>
        <end position="34"/>
    </location>
</feature>
<evidence type="ECO:0000256" key="1">
    <source>
        <dbReference type="SAM" id="MobiDB-lite"/>
    </source>
</evidence>
<dbReference type="EMBL" id="JAQJAC010000010">
    <property type="protein sequence ID" value="KAJ5569217.1"/>
    <property type="molecule type" value="Genomic_DNA"/>
</dbReference>
<evidence type="ECO:0000313" key="2">
    <source>
        <dbReference type="EMBL" id="KAJ5569217.1"/>
    </source>
</evidence>
<feature type="compositionally biased region" description="Basic and acidic residues" evidence="1">
    <location>
        <begin position="106"/>
        <end position="125"/>
    </location>
</feature>
<reference evidence="2 3" key="1">
    <citation type="journal article" date="2023" name="IMA Fungus">
        <title>Comparative genomic study of the Penicillium genus elucidates a diverse pangenome and 15 lateral gene transfer events.</title>
        <authorList>
            <person name="Petersen C."/>
            <person name="Sorensen T."/>
            <person name="Nielsen M.R."/>
            <person name="Sondergaard T.E."/>
            <person name="Sorensen J.L."/>
            <person name="Fitzpatrick D.A."/>
            <person name="Frisvad J.C."/>
            <person name="Nielsen K.L."/>
        </authorList>
    </citation>
    <scope>NUCLEOTIDE SEQUENCE [LARGE SCALE GENOMIC DNA]</scope>
    <source>
        <strain evidence="2 3">IBT 29057</strain>
    </source>
</reference>
<organism evidence="2 3">
    <name type="scientific">Penicillium hetheringtonii</name>
    <dbReference type="NCBI Taxonomy" id="911720"/>
    <lineage>
        <taxon>Eukaryota</taxon>
        <taxon>Fungi</taxon>
        <taxon>Dikarya</taxon>
        <taxon>Ascomycota</taxon>
        <taxon>Pezizomycotina</taxon>
        <taxon>Eurotiomycetes</taxon>
        <taxon>Eurotiomycetidae</taxon>
        <taxon>Eurotiales</taxon>
        <taxon>Aspergillaceae</taxon>
        <taxon>Penicillium</taxon>
    </lineage>
</organism>
<keyword evidence="3" id="KW-1185">Reference proteome</keyword>